<organism evidence="1 2">
    <name type="scientific">Yimella lutea</name>
    <dbReference type="NCBI Taxonomy" id="587872"/>
    <lineage>
        <taxon>Bacteria</taxon>
        <taxon>Bacillati</taxon>
        <taxon>Actinomycetota</taxon>
        <taxon>Actinomycetes</taxon>
        <taxon>Micrococcales</taxon>
        <taxon>Dermacoccaceae</taxon>
        <taxon>Yimella</taxon>
    </lineage>
</organism>
<gene>
    <name evidence="1" type="ORF">FB459_3301</name>
</gene>
<keyword evidence="2" id="KW-1185">Reference proteome</keyword>
<proteinExistence type="predicted"/>
<dbReference type="EMBL" id="VFMO01000001">
    <property type="protein sequence ID" value="TQJ15738.1"/>
    <property type="molecule type" value="Genomic_DNA"/>
</dbReference>
<accession>A0A542EK75</accession>
<comment type="caution">
    <text evidence="1">The sequence shown here is derived from an EMBL/GenBank/DDBJ whole genome shotgun (WGS) entry which is preliminary data.</text>
</comment>
<evidence type="ECO:0000313" key="2">
    <source>
        <dbReference type="Proteomes" id="UP000320806"/>
    </source>
</evidence>
<dbReference type="AlphaFoldDB" id="A0A542EK75"/>
<dbReference type="Proteomes" id="UP000320806">
    <property type="component" value="Unassembled WGS sequence"/>
</dbReference>
<dbReference type="RefSeq" id="WP_170221974.1">
    <property type="nucleotide sequence ID" value="NZ_BAABCI010000023.1"/>
</dbReference>
<protein>
    <submittedName>
        <fullName evidence="1">Uncharacterized protein</fullName>
    </submittedName>
</protein>
<name>A0A542EK75_9MICO</name>
<evidence type="ECO:0000313" key="1">
    <source>
        <dbReference type="EMBL" id="TQJ15738.1"/>
    </source>
</evidence>
<sequence length="90" mass="9617">MNDALDQVREVRAALDHRQAEATALRVSNPLAERTARDVTVATLAALTPDDDPFGLAPVRAEHGRIVRDLDPASIGLSTCSYPDPATGRP</sequence>
<reference evidence="1 2" key="1">
    <citation type="submission" date="2019-06" db="EMBL/GenBank/DDBJ databases">
        <title>Sequencing the genomes of 1000 actinobacteria strains.</title>
        <authorList>
            <person name="Klenk H.-P."/>
        </authorList>
    </citation>
    <scope>NUCLEOTIDE SEQUENCE [LARGE SCALE GENOMIC DNA]</scope>
    <source>
        <strain evidence="1 2">DSM 19828</strain>
    </source>
</reference>